<gene>
    <name evidence="4" type="ORF">GCM10010121_088090</name>
</gene>
<dbReference type="GO" id="GO:0003677">
    <property type="term" value="F:DNA binding"/>
    <property type="evidence" value="ECO:0007669"/>
    <property type="project" value="InterPro"/>
</dbReference>
<feature type="domain" description="Transposase IS4-like" evidence="2">
    <location>
        <begin position="154"/>
        <end position="380"/>
    </location>
</feature>
<dbReference type="Proteomes" id="UP000657574">
    <property type="component" value="Unassembled WGS sequence"/>
</dbReference>
<feature type="domain" description="H repeat-associated protein N-terminal" evidence="3">
    <location>
        <begin position="48"/>
        <end position="134"/>
    </location>
</feature>
<keyword evidence="1" id="KW-1133">Transmembrane helix</keyword>
<reference evidence="4" key="1">
    <citation type="journal article" date="2014" name="Int. J. Syst. Evol. Microbiol.">
        <title>Complete genome sequence of Corynebacterium casei LMG S-19264T (=DSM 44701T), isolated from a smear-ripened cheese.</title>
        <authorList>
            <consortium name="US DOE Joint Genome Institute (JGI-PGF)"/>
            <person name="Walter F."/>
            <person name="Albersmeier A."/>
            <person name="Kalinowski J."/>
            <person name="Ruckert C."/>
        </authorList>
    </citation>
    <scope>NUCLEOTIDE SEQUENCE</scope>
    <source>
        <strain evidence="4">JCM 3086</strain>
    </source>
</reference>
<dbReference type="Pfam" id="PF13808">
    <property type="entry name" value="DDE_Tnp_1_assoc"/>
    <property type="match status" value="1"/>
</dbReference>
<evidence type="ECO:0000313" key="4">
    <source>
        <dbReference type="EMBL" id="GGJ63811.1"/>
    </source>
</evidence>
<dbReference type="InterPro" id="IPR002559">
    <property type="entry name" value="Transposase_11"/>
</dbReference>
<dbReference type="InterPro" id="IPR047647">
    <property type="entry name" value="ISAs1_transpos"/>
</dbReference>
<dbReference type="GO" id="GO:0006313">
    <property type="term" value="P:DNA transposition"/>
    <property type="evidence" value="ECO:0007669"/>
    <property type="project" value="InterPro"/>
</dbReference>
<dbReference type="EMBL" id="BMQA01000077">
    <property type="protein sequence ID" value="GGJ63811.1"/>
    <property type="molecule type" value="Genomic_DNA"/>
</dbReference>
<feature type="transmembrane region" description="Helical" evidence="1">
    <location>
        <begin position="66"/>
        <end position="87"/>
    </location>
</feature>
<keyword evidence="1" id="KW-0472">Membrane</keyword>
<dbReference type="Pfam" id="PF01609">
    <property type="entry name" value="DDE_Tnp_1"/>
    <property type="match status" value="1"/>
</dbReference>
<dbReference type="GO" id="GO:0004803">
    <property type="term" value="F:transposase activity"/>
    <property type="evidence" value="ECO:0007669"/>
    <property type="project" value="InterPro"/>
</dbReference>
<organism evidence="4 5">
    <name type="scientific">Streptomyces brasiliensis</name>
    <dbReference type="NCBI Taxonomy" id="1954"/>
    <lineage>
        <taxon>Bacteria</taxon>
        <taxon>Bacillati</taxon>
        <taxon>Actinomycetota</taxon>
        <taxon>Actinomycetes</taxon>
        <taxon>Kitasatosporales</taxon>
        <taxon>Streptomycetaceae</taxon>
        <taxon>Streptomyces</taxon>
    </lineage>
</organism>
<dbReference type="PANTHER" id="PTHR30298">
    <property type="entry name" value="H REPEAT-ASSOCIATED PREDICTED TRANSPOSASE"/>
    <property type="match status" value="1"/>
</dbReference>
<reference evidence="4" key="2">
    <citation type="submission" date="2020-09" db="EMBL/GenBank/DDBJ databases">
        <authorList>
            <person name="Sun Q."/>
            <person name="Ohkuma M."/>
        </authorList>
    </citation>
    <scope>NUCLEOTIDE SEQUENCE</scope>
    <source>
        <strain evidence="4">JCM 3086</strain>
    </source>
</reference>
<dbReference type="AlphaFoldDB" id="A0A917UKF1"/>
<evidence type="ECO:0000259" key="2">
    <source>
        <dbReference type="Pfam" id="PF01609"/>
    </source>
</evidence>
<dbReference type="InterPro" id="IPR051698">
    <property type="entry name" value="Transposase_11-like"/>
</dbReference>
<dbReference type="NCBIfam" id="NF033564">
    <property type="entry name" value="transpos_ISAs1"/>
    <property type="match status" value="1"/>
</dbReference>
<keyword evidence="1" id="KW-0812">Transmembrane</keyword>
<proteinExistence type="predicted"/>
<evidence type="ECO:0000256" key="1">
    <source>
        <dbReference type="SAM" id="Phobius"/>
    </source>
</evidence>
<accession>A0A917UKF1</accession>
<evidence type="ECO:0000313" key="5">
    <source>
        <dbReference type="Proteomes" id="UP000657574"/>
    </source>
</evidence>
<sequence>MIKVSEAVDHNRSRVRMPSFLISTITRHHDRLPGTSDQDADHLVGLADVLDRLPDPRRVRGRRYRLGALLVLCTTAVLAGASTWAGIVRFAAGLDPALRERIGLARGIPRTCTLARLLARLDGDALDQALGAWVQLQHCDPLSAPTPEDGLVKREAVAVDGKTARGSRTRDRRAVHLLAACLHNTRTVIAQRQVDSKSNEISAFRPLLEPVHLTDKVVTFDALLTQHDHARFLVEEKGAHYIALIKGNHPTLHTQLKQLPWHEIPLMDKTRATAHGRDETRRLKAATVPGLPFPHADQVLQIVRRRRVLASGKLTLERVYALTDLTMHQVTAAQLGEHIREHWGVEALHHLRDVTLREDSSKIRTGNAPRAMASLRNTVLALAELAGWRNHAAAVDHYRSHPDHALDLIKPAP</sequence>
<comment type="caution">
    <text evidence="4">The sequence shown here is derived from an EMBL/GenBank/DDBJ whole genome shotgun (WGS) entry which is preliminary data.</text>
</comment>
<dbReference type="PANTHER" id="PTHR30298:SF0">
    <property type="entry name" value="PROTEIN YBFL-RELATED"/>
    <property type="match status" value="1"/>
</dbReference>
<keyword evidence="5" id="KW-1185">Reference proteome</keyword>
<protein>
    <submittedName>
        <fullName evidence="4">ISAs1 family transposase</fullName>
    </submittedName>
</protein>
<evidence type="ECO:0000259" key="3">
    <source>
        <dbReference type="Pfam" id="PF13808"/>
    </source>
</evidence>
<dbReference type="InterPro" id="IPR032806">
    <property type="entry name" value="YbfD_N"/>
</dbReference>
<name>A0A917UKF1_9ACTN</name>